<gene>
    <name evidence="7" type="primary">SAM50</name>
    <name evidence="7" type="ORF">AWJ20_1113</name>
</gene>
<evidence type="ECO:0000313" key="8">
    <source>
        <dbReference type="Proteomes" id="UP000189580"/>
    </source>
</evidence>
<comment type="similarity">
    <text evidence="2">Belongs to the SAM50/omp85 family.</text>
</comment>
<name>A0A167DEZ1_9ASCO</name>
<evidence type="ECO:0000313" key="7">
    <source>
        <dbReference type="EMBL" id="ANB12840.1"/>
    </source>
</evidence>
<proteinExistence type="inferred from homology"/>
<dbReference type="AlphaFoldDB" id="A0A167DEZ1"/>
<dbReference type="Pfam" id="PF01103">
    <property type="entry name" value="Omp85"/>
    <property type="match status" value="1"/>
</dbReference>
<keyword evidence="3" id="KW-1134">Transmembrane beta strand</keyword>
<accession>A0A167DEZ1</accession>
<dbReference type="GeneID" id="30032880"/>
<dbReference type="GO" id="GO:0005741">
    <property type="term" value="C:mitochondrial outer membrane"/>
    <property type="evidence" value="ECO:0007669"/>
    <property type="project" value="UniProtKB-SubCell"/>
</dbReference>
<dbReference type="OrthoDB" id="1724197at2759"/>
<reference evidence="7 8" key="1">
    <citation type="submission" date="2016-02" db="EMBL/GenBank/DDBJ databases">
        <title>Complete genome sequence and transcriptome regulation of the pentose utilising yeast Sugiyamaella lignohabitans.</title>
        <authorList>
            <person name="Bellasio M."/>
            <person name="Peymann A."/>
            <person name="Valli M."/>
            <person name="Sipitzky M."/>
            <person name="Graf A."/>
            <person name="Sauer M."/>
            <person name="Marx H."/>
            <person name="Mattanovich D."/>
        </authorList>
    </citation>
    <scope>NUCLEOTIDE SEQUENCE [LARGE SCALE GENOMIC DNA]</scope>
    <source>
        <strain evidence="7 8">CBS 10342</strain>
    </source>
</reference>
<dbReference type="Proteomes" id="UP000189580">
    <property type="component" value="Chromosome a"/>
</dbReference>
<dbReference type="InterPro" id="IPR039910">
    <property type="entry name" value="D15-like"/>
</dbReference>
<dbReference type="GO" id="GO:0045040">
    <property type="term" value="P:protein insertion into mitochondrial outer membrane"/>
    <property type="evidence" value="ECO:0007669"/>
    <property type="project" value="TreeGrafter"/>
</dbReference>
<organism evidence="7 8">
    <name type="scientific">Sugiyamaella lignohabitans</name>
    <dbReference type="NCBI Taxonomy" id="796027"/>
    <lineage>
        <taxon>Eukaryota</taxon>
        <taxon>Fungi</taxon>
        <taxon>Dikarya</taxon>
        <taxon>Ascomycota</taxon>
        <taxon>Saccharomycotina</taxon>
        <taxon>Dipodascomycetes</taxon>
        <taxon>Dipodascales</taxon>
        <taxon>Trichomonascaceae</taxon>
        <taxon>Sugiyamaella</taxon>
    </lineage>
</organism>
<dbReference type="RefSeq" id="XP_018735317.1">
    <property type="nucleotide sequence ID" value="XM_018877967.1"/>
</dbReference>
<dbReference type="KEGG" id="slb:AWJ20_1113"/>
<evidence type="ECO:0000259" key="6">
    <source>
        <dbReference type="Pfam" id="PF01103"/>
    </source>
</evidence>
<evidence type="ECO:0000256" key="4">
    <source>
        <dbReference type="ARBA" id="ARBA00022692"/>
    </source>
</evidence>
<comment type="subcellular location">
    <subcellularLocation>
        <location evidence="1">Mitochondrion outer membrane</location>
        <topology evidence="1">Multi-pass membrane protein</topology>
    </subcellularLocation>
</comment>
<dbReference type="EMBL" id="CP014501">
    <property type="protein sequence ID" value="ANB12840.1"/>
    <property type="molecule type" value="Genomic_DNA"/>
</dbReference>
<evidence type="ECO:0000256" key="5">
    <source>
        <dbReference type="ARBA" id="ARBA00023136"/>
    </source>
</evidence>
<dbReference type="PANTHER" id="PTHR12815:SF18">
    <property type="entry name" value="SORTING AND ASSEMBLY MACHINERY COMPONENT 50 HOMOLOG"/>
    <property type="match status" value="1"/>
</dbReference>
<protein>
    <submittedName>
        <fullName evidence="7">SAM complex subunit SAM50</fullName>
    </submittedName>
</protein>
<dbReference type="PANTHER" id="PTHR12815">
    <property type="entry name" value="SORTING AND ASSEMBLY MACHINERY SAMM50 PROTEIN FAMILY MEMBER"/>
    <property type="match status" value="1"/>
</dbReference>
<sequence>MSSVDYLLEQNATRPVEVKKVELSGDSESFREGFFQTQLDPLFQESTLSGLLSRLQTTVNRLKAFGVHKSIAVKLDLDKGIDDNNEKLDLKAILSVEQADAHWLKVSSITRQDEAGLILSSGINNLFGGAESISIDALFNTRPRDVSSYAVNFATPVLGSPFTKAIISGKVSSQTLPWASHSQVIKGFSGRLVNNSVCSKANAPITREVGFEAVNRSVVGVGAAASDIIRASSGDNLKVSVSGSASIDSRDSIYYPTKGFSAAVTGEVAGSILGLPGDVSFIKTSLLASTAYSLDPINDRIVLNFSAGSGILHGEKTTILDRFYLGGAKDIYGFQYNGLGPKDEGDIIGGHGFAIGNISAYAKLPRLANDSPLRAIFLFNGASLVAAPTSEGATSPLKSLVQNIFSNPSTGAGVGLTYRSPNAQVELIYSVPLSTNSHDLTYRGLQFGVGLAF</sequence>
<feature type="domain" description="Bacterial surface antigen (D15)" evidence="6">
    <location>
        <begin position="125"/>
        <end position="453"/>
    </location>
</feature>
<keyword evidence="8" id="KW-1185">Reference proteome</keyword>
<dbReference type="InterPro" id="IPR000184">
    <property type="entry name" value="Bac_surfAg_D15"/>
</dbReference>
<keyword evidence="5" id="KW-0472">Membrane</keyword>
<evidence type="ECO:0000256" key="1">
    <source>
        <dbReference type="ARBA" id="ARBA00004374"/>
    </source>
</evidence>
<evidence type="ECO:0000256" key="2">
    <source>
        <dbReference type="ARBA" id="ARBA00010913"/>
    </source>
</evidence>
<dbReference type="Gene3D" id="2.40.160.50">
    <property type="entry name" value="membrane protein fhac: a member of the omp85/tpsb transporter family"/>
    <property type="match status" value="1"/>
</dbReference>
<evidence type="ECO:0000256" key="3">
    <source>
        <dbReference type="ARBA" id="ARBA00022452"/>
    </source>
</evidence>
<keyword evidence="4" id="KW-0812">Transmembrane</keyword>